<dbReference type="Proteomes" id="UP001215598">
    <property type="component" value="Unassembled WGS sequence"/>
</dbReference>
<gene>
    <name evidence="1" type="ORF">B0H16DRAFT_327265</name>
    <name evidence="2" type="ORF">B0H16DRAFT_40770</name>
</gene>
<sequence>MPTLPVHFRPRPSLAIVDTEYLPHGLDGRPFHLDFERVPPEATERREFQCSAILESYLVEFYHDIRPKLQLPSLEGSPDLCALFASHKSDDQGDMIRAIYTFRTRVMHAMLAWLGTLPADATAQVLLPDVGTGSSDEEILAMRLTTAVMLSIRDELIELKVWASIFTEMNNYFHRWAAYVKDLEERHSKPHVCNWRLKLTGIELRIYSPKPEMYNDATSPPNISRVSFVVAVICD</sequence>
<dbReference type="EMBL" id="JARKIB010000204">
    <property type="protein sequence ID" value="KAJ7724262.1"/>
    <property type="molecule type" value="Genomic_DNA"/>
</dbReference>
<accession>A0AAD7P3T3</accession>
<dbReference type="AlphaFoldDB" id="A0AAD7P3T3"/>
<protein>
    <submittedName>
        <fullName evidence="2">Uncharacterized protein</fullName>
    </submittedName>
</protein>
<dbReference type="EMBL" id="JARKIB010000001">
    <property type="protein sequence ID" value="KAJ7786675.1"/>
    <property type="molecule type" value="Genomic_DNA"/>
</dbReference>
<proteinExistence type="predicted"/>
<evidence type="ECO:0000313" key="2">
    <source>
        <dbReference type="EMBL" id="KAJ7786675.1"/>
    </source>
</evidence>
<organism evidence="2 3">
    <name type="scientific">Mycena metata</name>
    <dbReference type="NCBI Taxonomy" id="1033252"/>
    <lineage>
        <taxon>Eukaryota</taxon>
        <taxon>Fungi</taxon>
        <taxon>Dikarya</taxon>
        <taxon>Basidiomycota</taxon>
        <taxon>Agaricomycotina</taxon>
        <taxon>Agaricomycetes</taxon>
        <taxon>Agaricomycetidae</taxon>
        <taxon>Agaricales</taxon>
        <taxon>Marasmiineae</taxon>
        <taxon>Mycenaceae</taxon>
        <taxon>Mycena</taxon>
    </lineage>
</organism>
<evidence type="ECO:0000313" key="3">
    <source>
        <dbReference type="Proteomes" id="UP001215598"/>
    </source>
</evidence>
<name>A0AAD7P3T3_9AGAR</name>
<keyword evidence="3" id="KW-1185">Reference proteome</keyword>
<reference evidence="2" key="1">
    <citation type="submission" date="2023-03" db="EMBL/GenBank/DDBJ databases">
        <title>Massive genome expansion in bonnet fungi (Mycena s.s.) driven by repeated elements and novel gene families across ecological guilds.</title>
        <authorList>
            <consortium name="Lawrence Berkeley National Laboratory"/>
            <person name="Harder C.B."/>
            <person name="Miyauchi S."/>
            <person name="Viragh M."/>
            <person name="Kuo A."/>
            <person name="Thoen E."/>
            <person name="Andreopoulos B."/>
            <person name="Lu D."/>
            <person name="Skrede I."/>
            <person name="Drula E."/>
            <person name="Henrissat B."/>
            <person name="Morin E."/>
            <person name="Kohler A."/>
            <person name="Barry K."/>
            <person name="LaButti K."/>
            <person name="Morin E."/>
            <person name="Salamov A."/>
            <person name="Lipzen A."/>
            <person name="Mereny Z."/>
            <person name="Hegedus B."/>
            <person name="Baldrian P."/>
            <person name="Stursova M."/>
            <person name="Weitz H."/>
            <person name="Taylor A."/>
            <person name="Grigoriev I.V."/>
            <person name="Nagy L.G."/>
            <person name="Martin F."/>
            <person name="Kauserud H."/>
        </authorList>
    </citation>
    <scope>NUCLEOTIDE SEQUENCE</scope>
    <source>
        <strain evidence="2">CBHHK182m</strain>
    </source>
</reference>
<comment type="caution">
    <text evidence="2">The sequence shown here is derived from an EMBL/GenBank/DDBJ whole genome shotgun (WGS) entry which is preliminary data.</text>
</comment>
<evidence type="ECO:0000313" key="1">
    <source>
        <dbReference type="EMBL" id="KAJ7724262.1"/>
    </source>
</evidence>